<dbReference type="Proteomes" id="UP001151752">
    <property type="component" value="Chromosome 5"/>
</dbReference>
<feature type="chain" id="PRO_5040529260" description="Cupin type-1 domain-containing protein" evidence="6">
    <location>
        <begin position="23"/>
        <end position="456"/>
    </location>
</feature>
<evidence type="ECO:0000256" key="1">
    <source>
        <dbReference type="ARBA" id="ARBA00007178"/>
    </source>
</evidence>
<reference evidence="9" key="2">
    <citation type="journal article" date="2023" name="Int. J. Mol. Sci.">
        <title>De Novo Assembly and Annotation of 11 Diverse Shrub Willow (Salix) Genomes Reveals Novel Gene Organization in Sex-Linked Regions.</title>
        <authorList>
            <person name="Hyden B."/>
            <person name="Feng K."/>
            <person name="Yates T.B."/>
            <person name="Jawdy S."/>
            <person name="Cereghino C."/>
            <person name="Smart L.B."/>
            <person name="Muchero W."/>
        </authorList>
    </citation>
    <scope>NUCLEOTIDE SEQUENCE</scope>
    <source>
        <tissue evidence="9">Shoot tip</tissue>
    </source>
</reference>
<dbReference type="InterPro" id="IPR014710">
    <property type="entry name" value="RmlC-like_jellyroll"/>
</dbReference>
<protein>
    <recommendedName>
        <fullName evidence="8">Cupin type-1 domain-containing protein</fullName>
    </recommendedName>
</protein>
<comment type="similarity">
    <text evidence="1 6">Belongs to the 11S seed storage protein (globulins) family.</text>
</comment>
<comment type="subunit">
    <text evidence="6">Hexamer; each subunit is composed of an acidic and a basic chain derived from a single precursor and linked by a disulfide bond.</text>
</comment>
<evidence type="ECO:0000256" key="6">
    <source>
        <dbReference type="RuleBase" id="RU003681"/>
    </source>
</evidence>
<keyword evidence="5 6" id="KW-1015">Disulfide bond</keyword>
<name>A0A9Q0P412_9ROSI</name>
<reference evidence="9" key="1">
    <citation type="submission" date="2022-11" db="EMBL/GenBank/DDBJ databases">
        <authorList>
            <person name="Hyden B.L."/>
            <person name="Feng K."/>
            <person name="Yates T."/>
            <person name="Jawdy S."/>
            <person name="Smart L.B."/>
            <person name="Muchero W."/>
        </authorList>
    </citation>
    <scope>NUCLEOTIDE SEQUENCE</scope>
    <source>
        <tissue evidence="9">Shoot tip</tissue>
    </source>
</reference>
<feature type="compositionally biased region" description="Polar residues" evidence="7">
    <location>
        <begin position="115"/>
        <end position="128"/>
    </location>
</feature>
<evidence type="ECO:0000256" key="3">
    <source>
        <dbReference type="ARBA" id="ARBA00022761"/>
    </source>
</evidence>
<keyword evidence="4 6" id="KW-0708">Seed storage protein</keyword>
<evidence type="ECO:0000256" key="5">
    <source>
        <dbReference type="ARBA" id="ARBA00023157"/>
    </source>
</evidence>
<evidence type="ECO:0000313" key="9">
    <source>
        <dbReference type="EMBL" id="KAJ6681204.1"/>
    </source>
</evidence>
<dbReference type="InterPro" id="IPR050253">
    <property type="entry name" value="Seed_Storage-Functional"/>
</dbReference>
<dbReference type="EMBL" id="JAPFFM010000020">
    <property type="protein sequence ID" value="KAJ6681204.1"/>
    <property type="molecule type" value="Genomic_DNA"/>
</dbReference>
<dbReference type="CDD" id="cd02242">
    <property type="entry name" value="cupin_11S_legumin_N"/>
    <property type="match status" value="1"/>
</dbReference>
<dbReference type="PROSITE" id="PS00305">
    <property type="entry name" value="11S_SEED_STORAGE"/>
    <property type="match status" value="1"/>
</dbReference>
<dbReference type="InterPro" id="IPR006045">
    <property type="entry name" value="Cupin_1"/>
</dbReference>
<keyword evidence="10" id="KW-1185">Reference proteome</keyword>
<evidence type="ECO:0000313" key="10">
    <source>
        <dbReference type="Proteomes" id="UP001151752"/>
    </source>
</evidence>
<evidence type="ECO:0000256" key="7">
    <source>
        <dbReference type="SAM" id="MobiDB-lite"/>
    </source>
</evidence>
<evidence type="ECO:0000259" key="8">
    <source>
        <dbReference type="SMART" id="SM00835"/>
    </source>
</evidence>
<dbReference type="InterPro" id="IPR022379">
    <property type="entry name" value="11S_seedstore_CS"/>
</dbReference>
<keyword evidence="2 6" id="KW-0732">Signal</keyword>
<keyword evidence="3 6" id="KW-0758">Storage protein</keyword>
<dbReference type="Gene3D" id="2.60.120.10">
    <property type="entry name" value="Jelly Rolls"/>
    <property type="match status" value="2"/>
</dbReference>
<comment type="caution">
    <text evidence="9">The sequence shown here is derived from an EMBL/GenBank/DDBJ whole genome shotgun (WGS) entry which is preliminary data.</text>
</comment>
<gene>
    <name evidence="9" type="ORF">OIU74_019639</name>
</gene>
<feature type="domain" description="Cupin type-1" evidence="8">
    <location>
        <begin position="282"/>
        <end position="431"/>
    </location>
</feature>
<dbReference type="Pfam" id="PF00190">
    <property type="entry name" value="Cupin_1"/>
    <property type="match status" value="2"/>
</dbReference>
<dbReference type="FunFam" id="2.60.120.10:FF:000073">
    <property type="entry name" value="Glycinin G1"/>
    <property type="match status" value="1"/>
</dbReference>
<dbReference type="GO" id="GO:0045735">
    <property type="term" value="F:nutrient reservoir activity"/>
    <property type="evidence" value="ECO:0007669"/>
    <property type="project" value="UniProtKB-KW"/>
</dbReference>
<sequence length="456" mass="50735">MAKTNALLSFSLFLVLFHGSLGLTADRSRNHQGQCQLDRLNALKPDNRVRSEAGLTESWDPSHDQFQCAGVAVVRRTIEPNGLLLPSYSNAPQLIYIVQGRGVAGTLMPGCPETFQESQGQGSRGLQDQHQKLPNGATTTANERVITVAVLDVANNANQLDDMSPRLVTHKKISSKNKASHANVASSEQDDNHFAGHDQQQQCSNIFCGMETSLLAEAFNVDEQVARRLQNESDRRGNIVRVKGGLQIVMPPSLRQEEHEQEHRGEHRNGLEETMCTMRIRENIGDASRADVFTPEAGRISTLNSHKLPILRHIQLSAERGVLYNEAMMVPHWNLNAHSIIYGIRGQAHVQVVDHSGRTVFDGEMREGQVLTVPQNFAVVKRSDQQNFEWVSFKTNDNAMISPLAGRTSALRAMPAEVLANAFRISVEDARRIKFERQETTLISRRSTRSGNWAEA</sequence>
<dbReference type="PRINTS" id="PR00439">
    <property type="entry name" value="11SGLOBULIN"/>
</dbReference>
<feature type="region of interest" description="Disordered" evidence="7">
    <location>
        <begin position="171"/>
        <end position="197"/>
    </location>
</feature>
<dbReference type="PANTHER" id="PTHR31189">
    <property type="entry name" value="OS03G0336100 PROTEIN-RELATED"/>
    <property type="match status" value="1"/>
</dbReference>
<proteinExistence type="inferred from homology"/>
<feature type="domain" description="Cupin type-1" evidence="8">
    <location>
        <begin position="40"/>
        <end position="227"/>
    </location>
</feature>
<dbReference type="AlphaFoldDB" id="A0A9Q0P412"/>
<dbReference type="PANTHER" id="PTHR31189:SF35">
    <property type="entry name" value="12S SEED STORAGE PROTEIN CRB"/>
    <property type="match status" value="1"/>
</dbReference>
<feature type="signal peptide" evidence="6">
    <location>
        <begin position="1"/>
        <end position="22"/>
    </location>
</feature>
<dbReference type="GO" id="GO:0048316">
    <property type="term" value="P:seed development"/>
    <property type="evidence" value="ECO:0007669"/>
    <property type="project" value="UniProtKB-ARBA"/>
</dbReference>
<dbReference type="InterPro" id="IPR011051">
    <property type="entry name" value="RmlC_Cupin_sf"/>
</dbReference>
<comment type="function">
    <text evidence="6">Seed storage protein.</text>
</comment>
<dbReference type="CDD" id="cd02243">
    <property type="entry name" value="cupin_11S_legumin_C"/>
    <property type="match status" value="1"/>
</dbReference>
<feature type="region of interest" description="Disordered" evidence="7">
    <location>
        <begin position="115"/>
        <end position="134"/>
    </location>
</feature>
<accession>A0A9Q0P412</accession>
<evidence type="ECO:0000256" key="4">
    <source>
        <dbReference type="ARBA" id="ARBA00023129"/>
    </source>
</evidence>
<dbReference type="SUPFAM" id="SSF51182">
    <property type="entry name" value="RmlC-like cupins"/>
    <property type="match status" value="1"/>
</dbReference>
<dbReference type="InterPro" id="IPR006044">
    <property type="entry name" value="11S_seedstore_pln"/>
</dbReference>
<evidence type="ECO:0000256" key="2">
    <source>
        <dbReference type="ARBA" id="ARBA00022729"/>
    </source>
</evidence>
<dbReference type="SMART" id="SM00835">
    <property type="entry name" value="Cupin_1"/>
    <property type="match status" value="2"/>
</dbReference>
<organism evidence="9 10">
    <name type="scientific">Salix koriyanagi</name>
    <dbReference type="NCBI Taxonomy" id="2511006"/>
    <lineage>
        <taxon>Eukaryota</taxon>
        <taxon>Viridiplantae</taxon>
        <taxon>Streptophyta</taxon>
        <taxon>Embryophyta</taxon>
        <taxon>Tracheophyta</taxon>
        <taxon>Spermatophyta</taxon>
        <taxon>Magnoliopsida</taxon>
        <taxon>eudicotyledons</taxon>
        <taxon>Gunneridae</taxon>
        <taxon>Pentapetalae</taxon>
        <taxon>rosids</taxon>
        <taxon>fabids</taxon>
        <taxon>Malpighiales</taxon>
        <taxon>Salicaceae</taxon>
        <taxon>Saliceae</taxon>
        <taxon>Salix</taxon>
    </lineage>
</organism>